<comment type="catalytic activity">
    <reaction evidence="4 5">
        <text>[thioredoxin]-disulfide + L-methionine + H2O = L-methionine (S)-S-oxide + [thioredoxin]-dithiol</text>
        <dbReference type="Rhea" id="RHEA:19993"/>
        <dbReference type="Rhea" id="RHEA-COMP:10698"/>
        <dbReference type="Rhea" id="RHEA-COMP:10700"/>
        <dbReference type="ChEBI" id="CHEBI:15377"/>
        <dbReference type="ChEBI" id="CHEBI:29950"/>
        <dbReference type="ChEBI" id="CHEBI:50058"/>
        <dbReference type="ChEBI" id="CHEBI:57844"/>
        <dbReference type="ChEBI" id="CHEBI:58772"/>
        <dbReference type="EC" id="1.8.4.11"/>
    </reaction>
</comment>
<dbReference type="PANTHER" id="PTHR43774">
    <property type="entry name" value="PEPTIDE METHIONINE SULFOXIDE REDUCTASE"/>
    <property type="match status" value="1"/>
</dbReference>
<evidence type="ECO:0000313" key="7">
    <source>
        <dbReference type="EMBL" id="MDW0116085.1"/>
    </source>
</evidence>
<comment type="function">
    <text evidence="5">Has an important function as a repair enzyme for proteins that have been inactivated by oxidation. Catalyzes the reversible oxidation-reduction of methionine sulfoxide in proteins to methionine.</text>
</comment>
<dbReference type="EMBL" id="JAUBDJ010000002">
    <property type="protein sequence ID" value="MDW0116085.1"/>
    <property type="molecule type" value="Genomic_DNA"/>
</dbReference>
<dbReference type="EC" id="1.8.4.11" evidence="5"/>
<accession>A0AAW9A6Z8</accession>
<dbReference type="Proteomes" id="UP001271648">
    <property type="component" value="Unassembled WGS sequence"/>
</dbReference>
<keyword evidence="2 5" id="KW-0560">Oxidoreductase</keyword>
<name>A0AAW9A6Z8_9BACL</name>
<comment type="catalytic activity">
    <reaction evidence="3 5">
        <text>L-methionyl-[protein] + [thioredoxin]-disulfide + H2O = L-methionyl-(S)-S-oxide-[protein] + [thioredoxin]-dithiol</text>
        <dbReference type="Rhea" id="RHEA:14217"/>
        <dbReference type="Rhea" id="RHEA-COMP:10698"/>
        <dbReference type="Rhea" id="RHEA-COMP:10700"/>
        <dbReference type="Rhea" id="RHEA-COMP:12313"/>
        <dbReference type="Rhea" id="RHEA-COMP:12315"/>
        <dbReference type="ChEBI" id="CHEBI:15377"/>
        <dbReference type="ChEBI" id="CHEBI:16044"/>
        <dbReference type="ChEBI" id="CHEBI:29950"/>
        <dbReference type="ChEBI" id="CHEBI:44120"/>
        <dbReference type="ChEBI" id="CHEBI:50058"/>
        <dbReference type="EC" id="1.8.4.11"/>
    </reaction>
</comment>
<evidence type="ECO:0000259" key="6">
    <source>
        <dbReference type="Pfam" id="PF01625"/>
    </source>
</evidence>
<dbReference type="RefSeq" id="WP_317940262.1">
    <property type="nucleotide sequence ID" value="NZ_JAUBDJ010000002.1"/>
</dbReference>
<dbReference type="NCBIfam" id="TIGR00401">
    <property type="entry name" value="msrA"/>
    <property type="match status" value="1"/>
</dbReference>
<dbReference type="GO" id="GO:0008113">
    <property type="term" value="F:peptide-methionine (S)-S-oxide reductase activity"/>
    <property type="evidence" value="ECO:0007669"/>
    <property type="project" value="UniProtKB-UniRule"/>
</dbReference>
<proteinExistence type="inferred from homology"/>
<dbReference type="Pfam" id="PF01625">
    <property type="entry name" value="PMSR"/>
    <property type="match status" value="1"/>
</dbReference>
<evidence type="ECO:0000256" key="5">
    <source>
        <dbReference type="HAMAP-Rule" id="MF_01401"/>
    </source>
</evidence>
<dbReference type="HAMAP" id="MF_01401">
    <property type="entry name" value="MsrA"/>
    <property type="match status" value="1"/>
</dbReference>
<evidence type="ECO:0000256" key="4">
    <source>
        <dbReference type="ARBA" id="ARBA00048782"/>
    </source>
</evidence>
<organism evidence="7 8">
    <name type="scientific">Sporosarcina thermotolerans</name>
    <dbReference type="NCBI Taxonomy" id="633404"/>
    <lineage>
        <taxon>Bacteria</taxon>
        <taxon>Bacillati</taxon>
        <taxon>Bacillota</taxon>
        <taxon>Bacilli</taxon>
        <taxon>Bacillales</taxon>
        <taxon>Caryophanaceae</taxon>
        <taxon>Sporosarcina</taxon>
    </lineage>
</organism>
<reference evidence="7 8" key="1">
    <citation type="submission" date="2023-06" db="EMBL/GenBank/DDBJ databases">
        <title>Sporosarcina sp. nov., isolated from Korean traditional fermented seafood 'Jeotgal'.</title>
        <authorList>
            <person name="Yang A.I."/>
            <person name="Shin N.-R."/>
        </authorList>
    </citation>
    <scope>NUCLEOTIDE SEQUENCE [LARGE SCALE GENOMIC DNA]</scope>
    <source>
        <strain evidence="7 8">KCTC43456</strain>
    </source>
</reference>
<gene>
    <name evidence="5 7" type="primary">msrA</name>
    <name evidence="7" type="ORF">QTL97_03995</name>
</gene>
<dbReference type="SUPFAM" id="SSF55068">
    <property type="entry name" value="Peptide methionine sulfoxide reductase"/>
    <property type="match status" value="1"/>
</dbReference>
<comment type="similarity">
    <text evidence="1 5">Belongs to the MsrA Met sulfoxide reductase family.</text>
</comment>
<comment type="caution">
    <text evidence="7">The sequence shown here is derived from an EMBL/GenBank/DDBJ whole genome shotgun (WGS) entry which is preliminary data.</text>
</comment>
<protein>
    <recommendedName>
        <fullName evidence="5">Peptide methionine sulfoxide reductase MsrA</fullName>
        <shortName evidence="5">Protein-methionine-S-oxide reductase</shortName>
        <ecNumber evidence="5">1.8.4.11</ecNumber>
    </recommendedName>
    <alternativeName>
        <fullName evidence="5">Peptide-methionine (S)-S-oxide reductase</fullName>
        <shortName evidence="5">Peptide Met(O) reductase</shortName>
    </alternativeName>
</protein>
<feature type="domain" description="Peptide methionine sulphoxide reductase MsrA" evidence="6">
    <location>
        <begin position="17"/>
        <end position="153"/>
    </location>
</feature>
<dbReference type="Gene3D" id="3.30.1060.10">
    <property type="entry name" value="Peptide methionine sulphoxide reductase MsrA"/>
    <property type="match status" value="1"/>
</dbReference>
<dbReference type="PANTHER" id="PTHR43774:SF1">
    <property type="entry name" value="PEPTIDE METHIONINE SULFOXIDE REDUCTASE MSRA 2"/>
    <property type="match status" value="1"/>
</dbReference>
<feature type="active site" evidence="5">
    <location>
        <position position="24"/>
    </location>
</feature>
<dbReference type="InterPro" id="IPR036509">
    <property type="entry name" value="Met_Sox_Rdtase_MsrA_sf"/>
</dbReference>
<evidence type="ECO:0000256" key="3">
    <source>
        <dbReference type="ARBA" id="ARBA00047806"/>
    </source>
</evidence>
<evidence type="ECO:0000313" key="8">
    <source>
        <dbReference type="Proteomes" id="UP001271648"/>
    </source>
</evidence>
<dbReference type="AlphaFoldDB" id="A0AAW9A6Z8"/>
<keyword evidence="8" id="KW-1185">Reference proteome</keyword>
<sequence>MGIEAIEKGLYKSDLETATFGMGCFWGPEARFGSLPGVIRTRVGYTGGTTPSPTYRQMGDHTETVEIDFDPKILRYEDVLRHFWRNHYPNRDQYKGRQYLSLLRCHDDKQLELAEIVKREMEEELGESIETDIAELTGFTLAEERHQKYYLKRYPKALEQLGGLYRGADELLDSTFAARLNGFVKGFRSKDSLLEEIADWEIDVEAKRVLSDLFRQMKW</sequence>
<evidence type="ECO:0000256" key="1">
    <source>
        <dbReference type="ARBA" id="ARBA00005591"/>
    </source>
</evidence>
<dbReference type="InterPro" id="IPR002569">
    <property type="entry name" value="Met_Sox_Rdtase_MsrA_dom"/>
</dbReference>
<evidence type="ECO:0000256" key="2">
    <source>
        <dbReference type="ARBA" id="ARBA00023002"/>
    </source>
</evidence>